<name>A0AAT9LBL2_9FIRM</name>
<dbReference type="Gene3D" id="3.40.50.300">
    <property type="entry name" value="P-loop containing nucleotide triphosphate hydrolases"/>
    <property type="match status" value="1"/>
</dbReference>
<dbReference type="KEGG" id="fcz:IMF26_08320"/>
<dbReference type="CDD" id="cd01891">
    <property type="entry name" value="TypA_BipA"/>
    <property type="match status" value="1"/>
</dbReference>
<dbReference type="AlphaFoldDB" id="A0AAT9LBL2"/>
<feature type="binding site" evidence="4">
    <location>
        <begin position="22"/>
        <end position="27"/>
    </location>
    <ligand>
        <name>GTP</name>
        <dbReference type="ChEBI" id="CHEBI:37565"/>
    </ligand>
</feature>
<dbReference type="GO" id="GO:0010467">
    <property type="term" value="P:gene expression"/>
    <property type="evidence" value="ECO:0007669"/>
    <property type="project" value="UniProtKB-ARBA"/>
</dbReference>
<reference evidence="6" key="1">
    <citation type="submission" date="2020-10" db="EMBL/GenBank/DDBJ databases">
        <authorList>
            <person name="Kadnikov V."/>
            <person name="Beletsky A.V."/>
            <person name="Mardanov A.V."/>
            <person name="Karnachuk O.V."/>
            <person name="Ravin N.V."/>
        </authorList>
    </citation>
    <scope>NUCLEOTIDE SEQUENCE</scope>
    <source>
        <strain evidence="6">Bu02</strain>
    </source>
</reference>
<keyword evidence="4" id="KW-0378">Hydrolase</keyword>
<dbReference type="CDD" id="cd03710">
    <property type="entry name" value="BipA_TypA_C"/>
    <property type="match status" value="1"/>
</dbReference>
<comment type="subcellular location">
    <subcellularLocation>
        <location evidence="4">Cytoplasm</location>
    </subcellularLocation>
    <text evidence="4">Binds to ribosomes.</text>
</comment>
<proteinExistence type="inferred from homology"/>
<dbReference type="GO" id="GO:1990904">
    <property type="term" value="C:ribonucleoprotein complex"/>
    <property type="evidence" value="ECO:0007669"/>
    <property type="project" value="TreeGrafter"/>
</dbReference>
<dbReference type="PANTHER" id="PTHR42908:SF8">
    <property type="entry name" value="TR-TYPE G DOMAIN-CONTAINING PROTEIN"/>
    <property type="match status" value="1"/>
</dbReference>
<reference evidence="6" key="2">
    <citation type="journal article" date="2023" name="Biology">
        <title>Prokaryotic Life Associated with Coal-Fire Gas Vents Revealed by Metagenomics.</title>
        <authorList>
            <person name="Kadnikov V.V."/>
            <person name="Mardanov A.V."/>
            <person name="Beletsky A.V."/>
            <person name="Karnachuk O.V."/>
            <person name="Ravin N.V."/>
        </authorList>
    </citation>
    <scope>NUCLEOTIDE SEQUENCE</scope>
    <source>
        <strain evidence="6">Bu02</strain>
    </source>
</reference>
<dbReference type="CDD" id="cd16263">
    <property type="entry name" value="BipA_III"/>
    <property type="match status" value="1"/>
</dbReference>
<comment type="subunit">
    <text evidence="4">Monomer.</text>
</comment>
<dbReference type="InterPro" id="IPR035647">
    <property type="entry name" value="EFG_III/V"/>
</dbReference>
<dbReference type="FunFam" id="3.30.70.240:FF:000002">
    <property type="entry name" value="GTP-binding protein TypA"/>
    <property type="match status" value="1"/>
</dbReference>
<dbReference type="InterPro" id="IPR042116">
    <property type="entry name" value="TypA/BipA_C"/>
</dbReference>
<evidence type="ECO:0000313" key="6">
    <source>
        <dbReference type="EMBL" id="QUL98057.1"/>
    </source>
</evidence>
<dbReference type="GO" id="GO:0000027">
    <property type="term" value="P:ribosomal large subunit assembly"/>
    <property type="evidence" value="ECO:0007669"/>
    <property type="project" value="UniProtKB-UniRule"/>
</dbReference>
<dbReference type="FunFam" id="3.40.50.300:FF:000055">
    <property type="entry name" value="GTP-binding protein TypA"/>
    <property type="match status" value="1"/>
</dbReference>
<evidence type="ECO:0000256" key="4">
    <source>
        <dbReference type="HAMAP-Rule" id="MF_00849"/>
    </source>
</evidence>
<keyword evidence="4" id="KW-0690">Ribosome biogenesis</keyword>
<dbReference type="GO" id="GO:0043022">
    <property type="term" value="F:ribosome binding"/>
    <property type="evidence" value="ECO:0007669"/>
    <property type="project" value="UniProtKB-UniRule"/>
</dbReference>
<dbReference type="InterPro" id="IPR047041">
    <property type="entry name" value="BipA_GTP-bd_dom"/>
</dbReference>
<organism evidence="6">
    <name type="scientific">Candidatus Fermentithermobacillus carboniphilus</name>
    <dbReference type="NCBI Taxonomy" id="3085328"/>
    <lineage>
        <taxon>Bacteria</taxon>
        <taxon>Bacillati</taxon>
        <taxon>Bacillota</taxon>
        <taxon>Candidatus Fermentithermobacillia</taxon>
        <taxon>Candidatus Fermentithermobacillales</taxon>
        <taxon>Candidatus Fermentithermobacillaceae</taxon>
        <taxon>Candidatus Fermentithermobacillus</taxon>
    </lineage>
</organism>
<dbReference type="InterPro" id="IPR000640">
    <property type="entry name" value="EFG_V-like"/>
</dbReference>
<dbReference type="GO" id="GO:0005525">
    <property type="term" value="F:GTP binding"/>
    <property type="evidence" value="ECO:0007669"/>
    <property type="project" value="UniProtKB-UniRule"/>
</dbReference>
<keyword evidence="1 4" id="KW-0547">Nucleotide-binding</keyword>
<evidence type="ECO:0000256" key="3">
    <source>
        <dbReference type="ARBA" id="ARBA00048548"/>
    </source>
</evidence>
<dbReference type="PANTHER" id="PTHR42908">
    <property type="entry name" value="TRANSLATION ELONGATION FACTOR-RELATED"/>
    <property type="match status" value="1"/>
</dbReference>
<feature type="domain" description="Tr-type G" evidence="5">
    <location>
        <begin position="10"/>
        <end position="218"/>
    </location>
</feature>
<dbReference type="FunFam" id="3.30.70.870:FF:000003">
    <property type="entry name" value="GTP-binding protein TypA"/>
    <property type="match status" value="1"/>
</dbReference>
<dbReference type="SMART" id="SM00838">
    <property type="entry name" value="EFG_C"/>
    <property type="match status" value="1"/>
</dbReference>
<dbReference type="Pfam" id="PF00679">
    <property type="entry name" value="EFG_C"/>
    <property type="match status" value="1"/>
</dbReference>
<comment type="similarity">
    <text evidence="4">Belongs to the TRAFAC class translation factor GTPase superfamily. Classic translation factor GTPase family. BipA subfamily.</text>
</comment>
<dbReference type="HAMAP" id="MF_00849">
    <property type="entry name" value="BipA"/>
    <property type="match status" value="1"/>
</dbReference>
<keyword evidence="4" id="KW-0963">Cytoplasm</keyword>
<dbReference type="EMBL" id="CP062796">
    <property type="protein sequence ID" value="QUL98057.1"/>
    <property type="molecule type" value="Genomic_DNA"/>
</dbReference>
<dbReference type="InterPro" id="IPR047043">
    <property type="entry name" value="BipA_III"/>
</dbReference>
<dbReference type="Gene3D" id="3.30.70.240">
    <property type="match status" value="1"/>
</dbReference>
<dbReference type="Gene3D" id="2.40.50.250">
    <property type="entry name" value="bipa protein"/>
    <property type="match status" value="1"/>
</dbReference>
<dbReference type="GO" id="GO:0000049">
    <property type="term" value="F:tRNA binding"/>
    <property type="evidence" value="ECO:0007669"/>
    <property type="project" value="UniProtKB-KW"/>
</dbReference>
<dbReference type="InterPro" id="IPR009000">
    <property type="entry name" value="Transl_B-barrel_sf"/>
</dbReference>
<dbReference type="GO" id="GO:0005829">
    <property type="term" value="C:cytosol"/>
    <property type="evidence" value="ECO:0007669"/>
    <property type="project" value="TreeGrafter"/>
</dbReference>
<keyword evidence="2 4" id="KW-0342">GTP-binding</keyword>
<dbReference type="CDD" id="cd03691">
    <property type="entry name" value="BipA_TypA_II"/>
    <property type="match status" value="1"/>
</dbReference>
<dbReference type="InterPro" id="IPR004161">
    <property type="entry name" value="EFTu-like_2"/>
</dbReference>
<comment type="function">
    <text evidence="4">A 50S ribosomal subunit assembly protein with GTPase activity, required for 50S subunit assembly at low temperatures, may also play a role in translation. Binds GTP and analogs. Binds the 70S ribosome between the 30S and 50S subunits, in a similar position as ribosome-bound EF-G; it contacts a number of ribosomal proteins, both rRNAs and the A-site tRNA.</text>
</comment>
<dbReference type="InterPro" id="IPR005225">
    <property type="entry name" value="Small_GTP-bd"/>
</dbReference>
<sequence>MTGTPVKVNEKIRNVAVIAHVDHGKTTLVDAMLKQTGIFRSNQFIQERVLDYNDLERERGITILAKNTSINYRGVKINIVDTPGHADFGGEVERTLSMVDGALLLVDACDGPMPQTRFVVQKALEHELRLVLVINKIDRPDARLEKVYDEVFDLLVNLGAGDDDVDFPVVYTDARRGFACRDLEVAKEYSKAQDKDGFSPASVFPVLDAILERVPPPSARLDDPLQMMVSALSFDEYVGRIAIGRVEAGILKRGTPVALLKLDNTIVPCQISRLWVFQGLKRIEVDQVEAGDIAAASGIEDLAIGETIADPEDPKPLPPIRVEEPTVMVTFRVNDSPFAGREGKYVTSRHLRERLYREARKDVSLKVEDTEDPDAFRVSGRGELHLSILIENMRREGYEMGISKPEVILKNEGGSKKEPIEYLTVDVPEEYLGPVMEEIGARKGQLLSMDQESSGRVRLNFYIPTRGIFGLRTLFLTITKGTGIMHHVFDHYGDFCGDIITRRAGALVSWEEGITTAYALKNAEERGILFVGPGEKVYAGQVVGQNSRPGDLDINVCRKRHLTNVRKSTQEELVQLTPPKRMSLEEALQWINHDELLEVTPQSVRIRKMVLDRQERARLRKKDECEAEEYQEG</sequence>
<dbReference type="Gene3D" id="2.40.30.10">
    <property type="entry name" value="Translation factors"/>
    <property type="match status" value="1"/>
</dbReference>
<dbReference type="PROSITE" id="PS00301">
    <property type="entry name" value="G_TR_1"/>
    <property type="match status" value="1"/>
</dbReference>
<keyword evidence="4" id="KW-0699">rRNA-binding</keyword>
<dbReference type="PRINTS" id="PR00315">
    <property type="entry name" value="ELONGATNFCT"/>
</dbReference>
<evidence type="ECO:0000256" key="1">
    <source>
        <dbReference type="ARBA" id="ARBA00022741"/>
    </source>
</evidence>
<evidence type="ECO:0000259" key="5">
    <source>
        <dbReference type="PROSITE" id="PS51722"/>
    </source>
</evidence>
<dbReference type="GO" id="GO:0019843">
    <property type="term" value="F:rRNA binding"/>
    <property type="evidence" value="ECO:0007669"/>
    <property type="project" value="UniProtKB-KW"/>
</dbReference>
<protein>
    <recommendedName>
        <fullName evidence="4">Large ribosomal subunit assembly factor BipA</fullName>
        <ecNumber evidence="4">3.6.5.-</ecNumber>
    </recommendedName>
    <alternativeName>
        <fullName evidence="4">GTP-binding protein BipA</fullName>
    </alternativeName>
</protein>
<feature type="binding site" evidence="4">
    <location>
        <begin position="135"/>
        <end position="138"/>
    </location>
    <ligand>
        <name>GTP</name>
        <dbReference type="ChEBI" id="CHEBI:37565"/>
    </ligand>
</feature>
<dbReference type="Pfam" id="PF03144">
    <property type="entry name" value="GTP_EFTU_D2"/>
    <property type="match status" value="1"/>
</dbReference>
<dbReference type="GO" id="GO:0003924">
    <property type="term" value="F:GTPase activity"/>
    <property type="evidence" value="ECO:0007669"/>
    <property type="project" value="UniProtKB-UniRule"/>
</dbReference>
<dbReference type="InterPro" id="IPR035651">
    <property type="entry name" value="BipA_V"/>
</dbReference>
<dbReference type="NCBIfam" id="TIGR00231">
    <property type="entry name" value="small_GTP"/>
    <property type="match status" value="1"/>
</dbReference>
<dbReference type="EC" id="3.6.5.-" evidence="4"/>
<dbReference type="Pfam" id="PF00009">
    <property type="entry name" value="GTP_EFTU"/>
    <property type="match status" value="1"/>
</dbReference>
<dbReference type="InterPro" id="IPR000795">
    <property type="entry name" value="T_Tr_GTP-bd_dom"/>
</dbReference>
<dbReference type="InterPro" id="IPR047042">
    <property type="entry name" value="BipA_II"/>
</dbReference>
<dbReference type="Gene3D" id="3.30.70.870">
    <property type="entry name" value="Elongation Factor G (Translational Gtpase), domain 3"/>
    <property type="match status" value="1"/>
</dbReference>
<dbReference type="PROSITE" id="PS51722">
    <property type="entry name" value="G_TR_2"/>
    <property type="match status" value="1"/>
</dbReference>
<keyword evidence="4" id="KW-0694">RNA-binding</keyword>
<dbReference type="SUPFAM" id="SSF52540">
    <property type="entry name" value="P-loop containing nucleoside triphosphate hydrolases"/>
    <property type="match status" value="1"/>
</dbReference>
<dbReference type="SUPFAM" id="SSF54980">
    <property type="entry name" value="EF-G C-terminal domain-like"/>
    <property type="match status" value="2"/>
</dbReference>
<comment type="catalytic activity">
    <reaction evidence="3 4">
        <text>GTP + H2O = GDP + phosphate + H(+)</text>
        <dbReference type="Rhea" id="RHEA:19669"/>
        <dbReference type="ChEBI" id="CHEBI:15377"/>
        <dbReference type="ChEBI" id="CHEBI:15378"/>
        <dbReference type="ChEBI" id="CHEBI:37565"/>
        <dbReference type="ChEBI" id="CHEBI:43474"/>
        <dbReference type="ChEBI" id="CHEBI:58189"/>
    </reaction>
</comment>
<keyword evidence="4" id="KW-0820">tRNA-binding</keyword>
<evidence type="ECO:0000256" key="2">
    <source>
        <dbReference type="ARBA" id="ARBA00023134"/>
    </source>
</evidence>
<dbReference type="InterPro" id="IPR031157">
    <property type="entry name" value="G_TR_CS"/>
</dbReference>
<dbReference type="InterPro" id="IPR027417">
    <property type="entry name" value="P-loop_NTPase"/>
</dbReference>
<dbReference type="SUPFAM" id="SSF50447">
    <property type="entry name" value="Translation proteins"/>
    <property type="match status" value="1"/>
</dbReference>
<gene>
    <name evidence="6" type="primary">typA</name>
    <name evidence="4" type="synonym">bipA</name>
    <name evidence="6" type="ORF">IMF26_08320</name>
</gene>
<accession>A0AAT9LBL2</accession>
<dbReference type="NCBIfam" id="TIGR01394">
    <property type="entry name" value="TypA_BipA"/>
    <property type="match status" value="1"/>
</dbReference>
<dbReference type="GO" id="GO:0009409">
    <property type="term" value="P:response to cold"/>
    <property type="evidence" value="ECO:0007669"/>
    <property type="project" value="UniProtKB-ARBA"/>
</dbReference>
<dbReference type="Pfam" id="PF21018">
    <property type="entry name" value="BipA_C"/>
    <property type="match status" value="1"/>
</dbReference>
<dbReference type="FunFam" id="2.40.30.10:FF:000016">
    <property type="entry name" value="GTP-binding protein TypA"/>
    <property type="match status" value="1"/>
</dbReference>
<dbReference type="InterPro" id="IPR006298">
    <property type="entry name" value="BipA"/>
</dbReference>
<dbReference type="FunFam" id="2.40.50.250:FF:000001">
    <property type="entry name" value="GTP-binding protein TypA"/>
    <property type="match status" value="1"/>
</dbReference>
<dbReference type="InterPro" id="IPR048876">
    <property type="entry name" value="BipA_C"/>
</dbReference>